<evidence type="ECO:0000256" key="6">
    <source>
        <dbReference type="ARBA" id="ARBA00022771"/>
    </source>
</evidence>
<evidence type="ECO:0000256" key="11">
    <source>
        <dbReference type="ARBA" id="ARBA00023242"/>
    </source>
</evidence>
<keyword evidence="5" id="KW-0677">Repeat</keyword>
<name>M3XHD7_LATCH</name>
<feature type="domain" description="C2H2-type" evidence="13">
    <location>
        <begin position="332"/>
        <end position="359"/>
    </location>
</feature>
<dbReference type="FunFam" id="3.30.160.60:FF:000896">
    <property type="entry name" value="Zinc finger protein 805"/>
    <property type="match status" value="1"/>
</dbReference>
<dbReference type="InterPro" id="IPR036051">
    <property type="entry name" value="KRAB_dom_sf"/>
</dbReference>
<evidence type="ECO:0000256" key="7">
    <source>
        <dbReference type="ARBA" id="ARBA00022833"/>
    </source>
</evidence>
<feature type="domain" description="C2H2-type" evidence="13">
    <location>
        <begin position="304"/>
        <end position="331"/>
    </location>
</feature>
<dbReference type="SUPFAM" id="SSF109640">
    <property type="entry name" value="KRAB domain (Kruppel-associated box)"/>
    <property type="match status" value="1"/>
</dbReference>
<evidence type="ECO:0000256" key="4">
    <source>
        <dbReference type="ARBA" id="ARBA00022723"/>
    </source>
</evidence>
<dbReference type="HOGENOM" id="CLU_002678_44_5_1"/>
<accession>M3XHD7</accession>
<feature type="domain" description="C2H2-type" evidence="13">
    <location>
        <begin position="416"/>
        <end position="443"/>
    </location>
</feature>
<keyword evidence="17" id="KW-1185">Reference proteome</keyword>
<dbReference type="PANTHER" id="PTHR24393">
    <property type="entry name" value="ZINC FINGER PROTEIN"/>
    <property type="match status" value="1"/>
</dbReference>
<feature type="domain" description="KRAB-related" evidence="15">
    <location>
        <begin position="33"/>
        <end position="96"/>
    </location>
</feature>
<dbReference type="PROSITE" id="PS00028">
    <property type="entry name" value="ZINC_FINGER_C2H2_1"/>
    <property type="match status" value="9"/>
</dbReference>
<evidence type="ECO:0000256" key="9">
    <source>
        <dbReference type="ARBA" id="ARBA00023125"/>
    </source>
</evidence>
<keyword evidence="9" id="KW-0238">DNA-binding</keyword>
<dbReference type="PANTHER" id="PTHR24393:SF100">
    <property type="entry name" value="ZINC FINGER PROTEIN-RELATED"/>
    <property type="match status" value="1"/>
</dbReference>
<evidence type="ECO:0000256" key="1">
    <source>
        <dbReference type="ARBA" id="ARBA00003767"/>
    </source>
</evidence>
<dbReference type="Gene3D" id="3.30.160.60">
    <property type="entry name" value="Classic Zinc Finger"/>
    <property type="match status" value="8"/>
</dbReference>
<feature type="domain" description="C2H2-type" evidence="13">
    <location>
        <begin position="472"/>
        <end position="496"/>
    </location>
</feature>
<feature type="domain" description="C2H2-type" evidence="13">
    <location>
        <begin position="444"/>
        <end position="471"/>
    </location>
</feature>
<evidence type="ECO:0000259" key="14">
    <source>
        <dbReference type="PROSITE" id="PS50805"/>
    </source>
</evidence>
<evidence type="ECO:0000256" key="2">
    <source>
        <dbReference type="ARBA" id="ARBA00004123"/>
    </source>
</evidence>
<dbReference type="InterPro" id="IPR036236">
    <property type="entry name" value="Znf_C2H2_sf"/>
</dbReference>
<dbReference type="FunFam" id="3.30.160.60:FF:001016">
    <property type="entry name" value="zinc finger protein 850-like"/>
    <property type="match status" value="1"/>
</dbReference>
<evidence type="ECO:0000256" key="8">
    <source>
        <dbReference type="ARBA" id="ARBA00023015"/>
    </source>
</evidence>
<proteinExistence type="inferred from homology"/>
<dbReference type="InterPro" id="IPR001909">
    <property type="entry name" value="KRAB"/>
</dbReference>
<evidence type="ECO:0000313" key="16">
    <source>
        <dbReference type="Ensembl" id="ENSLACP00000022143.1"/>
    </source>
</evidence>
<dbReference type="PROSITE" id="PS50805">
    <property type="entry name" value="KRAB"/>
    <property type="match status" value="1"/>
</dbReference>
<dbReference type="FunFam" id="3.30.160.60:FF:002343">
    <property type="entry name" value="Zinc finger protein 33A"/>
    <property type="match status" value="4"/>
</dbReference>
<feature type="domain" description="C2H2-type" evidence="13">
    <location>
        <begin position="360"/>
        <end position="387"/>
    </location>
</feature>
<dbReference type="Pfam" id="PF13465">
    <property type="entry name" value="zf-H2C2_2"/>
    <property type="match status" value="1"/>
</dbReference>
<dbReference type="GO" id="GO:0008270">
    <property type="term" value="F:zinc ion binding"/>
    <property type="evidence" value="ECO:0007669"/>
    <property type="project" value="UniProtKB-KW"/>
</dbReference>
<dbReference type="SMART" id="SM00355">
    <property type="entry name" value="ZnF_C2H2"/>
    <property type="match status" value="9"/>
</dbReference>
<protein>
    <submittedName>
        <fullName evidence="16">Uncharacterized protein</fullName>
    </submittedName>
</protein>
<keyword evidence="4" id="KW-0479">Metal-binding</keyword>
<evidence type="ECO:0000256" key="5">
    <source>
        <dbReference type="ARBA" id="ARBA00022737"/>
    </source>
</evidence>
<dbReference type="PROSITE" id="PS50806">
    <property type="entry name" value="KRAB_RELATED"/>
    <property type="match status" value="1"/>
</dbReference>
<feature type="domain" description="C2H2-type" evidence="13">
    <location>
        <begin position="388"/>
        <end position="415"/>
    </location>
</feature>
<dbReference type="SUPFAM" id="SSF57667">
    <property type="entry name" value="beta-beta-alpha zinc fingers"/>
    <property type="match status" value="4"/>
</dbReference>
<comment type="similarity">
    <text evidence="3">Belongs to the krueppel C2H2-type zinc-finger protein family.</text>
</comment>
<reference evidence="16" key="2">
    <citation type="submission" date="2025-08" db="UniProtKB">
        <authorList>
            <consortium name="Ensembl"/>
        </authorList>
    </citation>
    <scope>IDENTIFICATION</scope>
</reference>
<evidence type="ECO:0000256" key="12">
    <source>
        <dbReference type="PROSITE-ProRule" id="PRU00042"/>
    </source>
</evidence>
<evidence type="ECO:0000259" key="13">
    <source>
        <dbReference type="PROSITE" id="PS50157"/>
    </source>
</evidence>
<dbReference type="CDD" id="cd07765">
    <property type="entry name" value="KRAB_A-box"/>
    <property type="match status" value="1"/>
</dbReference>
<dbReference type="FunFam" id="3.30.160.60:FF:000358">
    <property type="entry name" value="zinc finger protein 24"/>
    <property type="match status" value="1"/>
</dbReference>
<keyword evidence="7" id="KW-0862">Zinc</keyword>
<dbReference type="GO" id="GO:0000978">
    <property type="term" value="F:RNA polymerase II cis-regulatory region sequence-specific DNA binding"/>
    <property type="evidence" value="ECO:0007669"/>
    <property type="project" value="TreeGrafter"/>
</dbReference>
<dbReference type="InterPro" id="IPR003655">
    <property type="entry name" value="aKRAB"/>
</dbReference>
<keyword evidence="8" id="KW-0805">Transcription regulation</keyword>
<dbReference type="Pfam" id="PF01352">
    <property type="entry name" value="KRAB"/>
    <property type="match status" value="1"/>
</dbReference>
<dbReference type="SMART" id="SM00349">
    <property type="entry name" value="KRAB"/>
    <property type="match status" value="1"/>
</dbReference>
<dbReference type="GO" id="GO:0001228">
    <property type="term" value="F:DNA-binding transcription activator activity, RNA polymerase II-specific"/>
    <property type="evidence" value="ECO:0007669"/>
    <property type="project" value="TreeGrafter"/>
</dbReference>
<dbReference type="PROSITE" id="PS50157">
    <property type="entry name" value="ZINC_FINGER_C2H2_2"/>
    <property type="match status" value="8"/>
</dbReference>
<reference evidence="17" key="1">
    <citation type="submission" date="2011-08" db="EMBL/GenBank/DDBJ databases">
        <title>The draft genome of Latimeria chalumnae.</title>
        <authorList>
            <person name="Di Palma F."/>
            <person name="Alfoldi J."/>
            <person name="Johnson J."/>
            <person name="Berlin A."/>
            <person name="Gnerre S."/>
            <person name="Jaffe D."/>
            <person name="MacCallum I."/>
            <person name="Young S."/>
            <person name="Walker B.J."/>
            <person name="Lander E."/>
            <person name="Lindblad-Toh K."/>
        </authorList>
    </citation>
    <scope>NUCLEOTIDE SEQUENCE [LARGE SCALE GENOMIC DNA]</scope>
    <source>
        <strain evidence="17">Wild caught</strain>
    </source>
</reference>
<keyword evidence="6 12" id="KW-0863">Zinc-finger</keyword>
<evidence type="ECO:0000313" key="17">
    <source>
        <dbReference type="Proteomes" id="UP000008672"/>
    </source>
</evidence>
<evidence type="ECO:0000256" key="3">
    <source>
        <dbReference type="ARBA" id="ARBA00006991"/>
    </source>
</evidence>
<dbReference type="GO" id="GO:0005634">
    <property type="term" value="C:nucleus"/>
    <property type="evidence" value="ECO:0007669"/>
    <property type="project" value="UniProtKB-SubCell"/>
</dbReference>
<dbReference type="STRING" id="7897.ENSLACP00000022143"/>
<sequence>MSVQLQEDETIKKNCVSSRGENRSTLLIPVQLEMENTFADIEIYFSEDEWQELQDWEKEVYRNLKEHYDIIISFGYKFPKPDFMCKKEDTYQPTMFKSIRGKEEEFLVVSRANKVNIDNQVSVSNESAFSISSSTELTIVEQSEETEKEVRTQLCVVETLKEKSTVQNQHFCNCSECKEGYKCLENFDRHKQTHSRKLNKSYERKCSHLSNLFHHQDGLEGEKRHNKQKCLKSKRHSLHWPVQQQESSSSSDGQQLCCPISIQHREQHDHIEEKLYKCKECRKTFSKVEALARHERIHTGEKPFKCKKCEKSFNQIAYLTRHQRVHTEEKPYKCTECGKSFRQSSNLNAHHRVHTGEKPYICTDCGKRFGDPSALIRHKRIHTGEKPYTCGECGKSFSHLSSFKQHERSHTGERPHKCTKCGKSFTESSYLTIHKRIHAGEKPHICPECGKRFSDPSALIRHKKTHTGEKPYKCSDCGKSFSRLSVLKQHKKNSHR</sequence>
<dbReference type="Gene3D" id="6.10.140.140">
    <property type="match status" value="1"/>
</dbReference>
<organism evidence="16 17">
    <name type="scientific">Latimeria chalumnae</name>
    <name type="common">Coelacanth</name>
    <dbReference type="NCBI Taxonomy" id="7897"/>
    <lineage>
        <taxon>Eukaryota</taxon>
        <taxon>Metazoa</taxon>
        <taxon>Chordata</taxon>
        <taxon>Craniata</taxon>
        <taxon>Vertebrata</taxon>
        <taxon>Euteleostomi</taxon>
        <taxon>Coelacanthiformes</taxon>
        <taxon>Coelacanthidae</taxon>
        <taxon>Latimeria</taxon>
    </lineage>
</organism>
<keyword evidence="10" id="KW-0804">Transcription</keyword>
<dbReference type="AlphaFoldDB" id="M3XHD7"/>
<evidence type="ECO:0000259" key="15">
    <source>
        <dbReference type="PROSITE" id="PS50806"/>
    </source>
</evidence>
<dbReference type="Proteomes" id="UP000008672">
    <property type="component" value="Unassembled WGS sequence"/>
</dbReference>
<dbReference type="OMA" id="FKQHERS"/>
<reference evidence="16" key="3">
    <citation type="submission" date="2025-09" db="UniProtKB">
        <authorList>
            <consortium name="Ensembl"/>
        </authorList>
    </citation>
    <scope>IDENTIFICATION</scope>
</reference>
<dbReference type="EMBL" id="AFYH01198940">
    <property type="status" value="NOT_ANNOTATED_CDS"/>
    <property type="molecule type" value="Genomic_DNA"/>
</dbReference>
<keyword evidence="11" id="KW-0539">Nucleus</keyword>
<dbReference type="GeneTree" id="ENSGT01150000286944"/>
<dbReference type="Ensembl" id="ENSLACT00000025676.1">
    <property type="protein sequence ID" value="ENSLACP00000022143.1"/>
    <property type="gene ID" value="ENSLACG00000022456.1"/>
</dbReference>
<evidence type="ECO:0000256" key="10">
    <source>
        <dbReference type="ARBA" id="ARBA00023163"/>
    </source>
</evidence>
<feature type="domain" description="KRAB" evidence="14">
    <location>
        <begin position="36"/>
        <end position="106"/>
    </location>
</feature>
<dbReference type="Pfam" id="PF00096">
    <property type="entry name" value="zf-C2H2"/>
    <property type="match status" value="6"/>
</dbReference>
<dbReference type="InterPro" id="IPR013087">
    <property type="entry name" value="Znf_C2H2_type"/>
</dbReference>
<dbReference type="FunFam" id="3.30.160.60:FF:001270">
    <property type="entry name" value="zinc finger protein 583 isoform X1"/>
    <property type="match status" value="1"/>
</dbReference>
<comment type="function">
    <text evidence="1">May be involved in transcriptional regulation.</text>
</comment>
<comment type="subcellular location">
    <subcellularLocation>
        <location evidence="2">Nucleus</location>
    </subcellularLocation>
</comment>
<feature type="domain" description="C2H2-type" evidence="13">
    <location>
        <begin position="276"/>
        <end position="303"/>
    </location>
</feature>
<dbReference type="eggNOG" id="KOG1721">
    <property type="taxonomic scope" value="Eukaryota"/>
</dbReference>
<dbReference type="InParanoid" id="M3XHD7"/>